<dbReference type="AlphaFoldDB" id="A0A521FFF7"/>
<reference evidence="3 4" key="1">
    <citation type="submission" date="2017-05" db="EMBL/GenBank/DDBJ databases">
        <authorList>
            <person name="Varghese N."/>
            <person name="Submissions S."/>
        </authorList>
    </citation>
    <scope>NUCLEOTIDE SEQUENCE [LARGE SCALE GENOMIC DNA]</scope>
    <source>
        <strain evidence="3 4">DSM 21985</strain>
    </source>
</reference>
<protein>
    <submittedName>
        <fullName evidence="3">Peptidase family M23</fullName>
    </submittedName>
</protein>
<name>A0A521FFF7_9BACT</name>
<keyword evidence="4" id="KW-1185">Reference proteome</keyword>
<gene>
    <name evidence="3" type="ORF">SAMN06265219_11852</name>
</gene>
<dbReference type="Proteomes" id="UP000317557">
    <property type="component" value="Unassembled WGS sequence"/>
</dbReference>
<dbReference type="EMBL" id="FXTP01000018">
    <property type="protein sequence ID" value="SMO94936.1"/>
    <property type="molecule type" value="Genomic_DNA"/>
</dbReference>
<dbReference type="CDD" id="cd12797">
    <property type="entry name" value="M23_peptidase"/>
    <property type="match status" value="1"/>
</dbReference>
<evidence type="ECO:0000313" key="4">
    <source>
        <dbReference type="Proteomes" id="UP000317557"/>
    </source>
</evidence>
<dbReference type="InterPro" id="IPR016047">
    <property type="entry name" value="M23ase_b-sheet_dom"/>
</dbReference>
<keyword evidence="1" id="KW-0732">Signal</keyword>
<proteinExistence type="predicted"/>
<evidence type="ECO:0000259" key="2">
    <source>
        <dbReference type="Pfam" id="PF01551"/>
    </source>
</evidence>
<dbReference type="Pfam" id="PF01551">
    <property type="entry name" value="Peptidase_M23"/>
    <property type="match status" value="1"/>
</dbReference>
<dbReference type="InterPro" id="IPR011055">
    <property type="entry name" value="Dup_hybrid_motif"/>
</dbReference>
<evidence type="ECO:0000256" key="1">
    <source>
        <dbReference type="ARBA" id="ARBA00022729"/>
    </source>
</evidence>
<accession>A0A521FFF7</accession>
<dbReference type="Gene3D" id="2.70.70.10">
    <property type="entry name" value="Glucose Permease (Domain IIA)"/>
    <property type="match status" value="1"/>
</dbReference>
<dbReference type="SUPFAM" id="SSF51261">
    <property type="entry name" value="Duplicated hybrid motif"/>
    <property type="match status" value="2"/>
</dbReference>
<dbReference type="PANTHER" id="PTHR21666">
    <property type="entry name" value="PEPTIDASE-RELATED"/>
    <property type="match status" value="1"/>
</dbReference>
<feature type="domain" description="M23ase beta-sheet core" evidence="2">
    <location>
        <begin position="35"/>
        <end position="92"/>
    </location>
</feature>
<sequence length="595" mass="67242">MGISPGTVQAQTYLWPTDSGQYLSSTFGETRSQHFHAGLDIKTWGQEGYRVFASRSGHLYRLLVTERGYGNAIYLKHDDGSYTVYAHLQRFAPELQAIADSIRLQDYSFEMDATFDSTVATFEQGDLIGYTGSSGIGPPHLHFEVRDSLQNPVNALTTNLTVKDELSPVFSSLIAEPLNSESRINSQPISHYATPVKRPNGVYDFGTIRLHGSTGLAVNVYDRANDVYNVYAIYSLALLHKKDTLFYQELKQFSYDESGEMYIDRIAPFGSTRRGHQRLYAKEGGEHPFHLKVTDRSRISASDSTDTYTIIAADYFGNTSKAKITIKPNSSSTTSSPVDLSRPISDWYWHQDWVSPDLMNTINLKRTSAGWPWTDDQRLLFRDDTNSVPILLARVYPESSKKLTLPDRRLQLRFPRSAFFDTLSVAATYTIEDEKAHISVQPQMLAAKSEFGIAFYLGDLAKPGENYRLFRKRPSGSLSYVDSRLIGRTVWGFPSQLGEFVIQADNEAPEVSSFKIYKTDYGEWRARVRVSDEKTGINSSSARFIINGQRGIAEYDYEEEVLIYYLPDFTPSNTNTAEIYIEDPAGNATRIHFKE</sequence>
<dbReference type="GO" id="GO:0004222">
    <property type="term" value="F:metalloendopeptidase activity"/>
    <property type="evidence" value="ECO:0007669"/>
    <property type="project" value="TreeGrafter"/>
</dbReference>
<evidence type="ECO:0000313" key="3">
    <source>
        <dbReference type="EMBL" id="SMO94936.1"/>
    </source>
</evidence>
<dbReference type="PANTHER" id="PTHR21666:SF289">
    <property type="entry name" value="L-ALA--D-GLU ENDOPEPTIDASE"/>
    <property type="match status" value="1"/>
</dbReference>
<dbReference type="InterPro" id="IPR050570">
    <property type="entry name" value="Cell_wall_metabolism_enzyme"/>
</dbReference>
<organism evidence="3 4">
    <name type="scientific">Gracilimonas mengyeensis</name>
    <dbReference type="NCBI Taxonomy" id="1302730"/>
    <lineage>
        <taxon>Bacteria</taxon>
        <taxon>Pseudomonadati</taxon>
        <taxon>Balneolota</taxon>
        <taxon>Balneolia</taxon>
        <taxon>Balneolales</taxon>
        <taxon>Balneolaceae</taxon>
        <taxon>Gracilimonas</taxon>
    </lineage>
</organism>